<evidence type="ECO:0000313" key="6">
    <source>
        <dbReference type="EMBL" id="TQL76156.1"/>
    </source>
</evidence>
<dbReference type="InterPro" id="IPR036271">
    <property type="entry name" value="Tet_transcr_reg_TetR-rel_C_sf"/>
</dbReference>
<dbReference type="EMBL" id="VFOW01000001">
    <property type="protein sequence ID" value="TQL76156.1"/>
    <property type="molecule type" value="Genomic_DNA"/>
</dbReference>
<dbReference type="Pfam" id="PF00440">
    <property type="entry name" value="TetR_N"/>
    <property type="match status" value="1"/>
</dbReference>
<gene>
    <name evidence="6" type="ORF">FB566_1677</name>
</gene>
<dbReference type="SUPFAM" id="SSF48498">
    <property type="entry name" value="Tetracyclin repressor-like, C-terminal domain"/>
    <property type="match status" value="1"/>
</dbReference>
<reference evidence="6 7" key="1">
    <citation type="submission" date="2019-06" db="EMBL/GenBank/DDBJ databases">
        <title>Sequencing the genomes of 1000 actinobacteria strains.</title>
        <authorList>
            <person name="Klenk H.-P."/>
        </authorList>
    </citation>
    <scope>NUCLEOTIDE SEQUENCE [LARGE SCALE GENOMIC DNA]</scope>
    <source>
        <strain evidence="6 7">DSM 45928</strain>
    </source>
</reference>
<dbReference type="AlphaFoldDB" id="A0A543AUC4"/>
<dbReference type="Proteomes" id="UP000317043">
    <property type="component" value="Unassembled WGS sequence"/>
</dbReference>
<accession>A0A543AUC4</accession>
<comment type="caution">
    <text evidence="6">The sequence shown here is derived from an EMBL/GenBank/DDBJ whole genome shotgun (WGS) entry which is preliminary data.</text>
</comment>
<keyword evidence="2 4" id="KW-0238">DNA-binding</keyword>
<evidence type="ECO:0000313" key="7">
    <source>
        <dbReference type="Proteomes" id="UP000317043"/>
    </source>
</evidence>
<dbReference type="Pfam" id="PF16925">
    <property type="entry name" value="TetR_C_13"/>
    <property type="match status" value="1"/>
</dbReference>
<dbReference type="SUPFAM" id="SSF46689">
    <property type="entry name" value="Homeodomain-like"/>
    <property type="match status" value="1"/>
</dbReference>
<evidence type="ECO:0000256" key="3">
    <source>
        <dbReference type="ARBA" id="ARBA00023163"/>
    </source>
</evidence>
<sequence>MRKGDATKQTILDEAINAARFTGLSGLTIGSLADRTGLSKSGLYAHFRSKEALQLETMARHREQFIAEVVRPALGRPRGEERLRELLRRWILWYQHPGGCLFLASATEFDDVTGPLHDQMVSDEQDLMESLTQVLGTLVSTGDIVPEADCGQLSQEVFGILLAYNWMHRILRDPRAEERAWVAFDRLIDSLRPTSP</sequence>
<proteinExistence type="predicted"/>
<dbReference type="InterPro" id="IPR001647">
    <property type="entry name" value="HTH_TetR"/>
</dbReference>
<organism evidence="6 7">
    <name type="scientific">Stackebrandtia endophytica</name>
    <dbReference type="NCBI Taxonomy" id="1496996"/>
    <lineage>
        <taxon>Bacteria</taxon>
        <taxon>Bacillati</taxon>
        <taxon>Actinomycetota</taxon>
        <taxon>Actinomycetes</taxon>
        <taxon>Glycomycetales</taxon>
        <taxon>Glycomycetaceae</taxon>
        <taxon>Stackebrandtia</taxon>
    </lineage>
</organism>
<dbReference type="GO" id="GO:0003677">
    <property type="term" value="F:DNA binding"/>
    <property type="evidence" value="ECO:0007669"/>
    <property type="project" value="UniProtKB-UniRule"/>
</dbReference>
<evidence type="ECO:0000256" key="2">
    <source>
        <dbReference type="ARBA" id="ARBA00023125"/>
    </source>
</evidence>
<keyword evidence="3" id="KW-0804">Transcription</keyword>
<feature type="DNA-binding region" description="H-T-H motif" evidence="4">
    <location>
        <begin position="28"/>
        <end position="47"/>
    </location>
</feature>
<dbReference type="PANTHER" id="PTHR47506">
    <property type="entry name" value="TRANSCRIPTIONAL REGULATORY PROTEIN"/>
    <property type="match status" value="1"/>
</dbReference>
<dbReference type="PANTHER" id="PTHR47506:SF6">
    <property type="entry name" value="HTH-TYPE TRANSCRIPTIONAL REPRESSOR NEMR"/>
    <property type="match status" value="1"/>
</dbReference>
<dbReference type="InParanoid" id="A0A543AUC4"/>
<keyword evidence="1" id="KW-0805">Transcription regulation</keyword>
<evidence type="ECO:0000256" key="4">
    <source>
        <dbReference type="PROSITE-ProRule" id="PRU00335"/>
    </source>
</evidence>
<keyword evidence="7" id="KW-1185">Reference proteome</keyword>
<dbReference type="OrthoDB" id="326421at2"/>
<dbReference type="Gene3D" id="1.10.357.10">
    <property type="entry name" value="Tetracycline Repressor, domain 2"/>
    <property type="match status" value="1"/>
</dbReference>
<dbReference type="InterPro" id="IPR011075">
    <property type="entry name" value="TetR_C"/>
</dbReference>
<evidence type="ECO:0000259" key="5">
    <source>
        <dbReference type="PROSITE" id="PS50977"/>
    </source>
</evidence>
<dbReference type="PROSITE" id="PS50977">
    <property type="entry name" value="HTH_TETR_2"/>
    <property type="match status" value="1"/>
</dbReference>
<dbReference type="Gene3D" id="1.10.10.60">
    <property type="entry name" value="Homeodomain-like"/>
    <property type="match status" value="1"/>
</dbReference>
<evidence type="ECO:0000256" key="1">
    <source>
        <dbReference type="ARBA" id="ARBA00023015"/>
    </source>
</evidence>
<dbReference type="RefSeq" id="WP_142037131.1">
    <property type="nucleotide sequence ID" value="NZ_JBHTGS010000001.1"/>
</dbReference>
<dbReference type="InterPro" id="IPR009057">
    <property type="entry name" value="Homeodomain-like_sf"/>
</dbReference>
<protein>
    <submittedName>
        <fullName evidence="6">TetR family transcriptional regulator</fullName>
    </submittedName>
</protein>
<feature type="domain" description="HTH tetR-type" evidence="5">
    <location>
        <begin position="5"/>
        <end position="65"/>
    </location>
</feature>
<name>A0A543AUC4_9ACTN</name>